<proteinExistence type="predicted"/>
<evidence type="ECO:0000313" key="1">
    <source>
        <dbReference type="EMBL" id="CEK86961.1"/>
    </source>
</evidence>
<reference evidence="1" key="1">
    <citation type="submission" date="2014-12" db="EMBL/GenBank/DDBJ databases">
        <title>Insight into the proteome of Arion vulgaris.</title>
        <authorList>
            <person name="Aradska J."/>
            <person name="Bulat T."/>
            <person name="Smidak R."/>
            <person name="Sarate P."/>
            <person name="Gangsoo J."/>
            <person name="Sialana F."/>
            <person name="Bilban M."/>
            <person name="Lubec G."/>
        </authorList>
    </citation>
    <scope>NUCLEOTIDE SEQUENCE</scope>
    <source>
        <tissue evidence="1">Skin</tissue>
    </source>
</reference>
<protein>
    <submittedName>
        <fullName evidence="1">Uncharacterized protein</fullName>
    </submittedName>
</protein>
<organism evidence="1">
    <name type="scientific">Arion vulgaris</name>
    <dbReference type="NCBI Taxonomy" id="1028688"/>
    <lineage>
        <taxon>Eukaryota</taxon>
        <taxon>Metazoa</taxon>
        <taxon>Spiralia</taxon>
        <taxon>Lophotrochozoa</taxon>
        <taxon>Mollusca</taxon>
        <taxon>Gastropoda</taxon>
        <taxon>Heterobranchia</taxon>
        <taxon>Euthyneura</taxon>
        <taxon>Panpulmonata</taxon>
        <taxon>Eupulmonata</taxon>
        <taxon>Stylommatophora</taxon>
        <taxon>Helicina</taxon>
        <taxon>Arionoidea</taxon>
        <taxon>Arionidae</taxon>
        <taxon>Arion</taxon>
    </lineage>
</organism>
<gene>
    <name evidence="1" type="primary">ORF156590</name>
</gene>
<dbReference type="EMBL" id="HACG01040096">
    <property type="protein sequence ID" value="CEK86961.1"/>
    <property type="molecule type" value="Transcribed_RNA"/>
</dbReference>
<sequence length="86" mass="9912">MRRESEQRKIDRTPTCPALIMYAPTYGRDYASGWDSIVTSTHTRLVQQHTSQSFRHPLCSQTTVHVQCHLPHQCLHLSFQSFLSGL</sequence>
<dbReference type="AlphaFoldDB" id="A0A0B7B3X9"/>
<name>A0A0B7B3X9_9EUPU</name>
<accession>A0A0B7B3X9</accession>